<feature type="chain" id="PRO_5046902805" description="Lipocalin-like domain-containing protein" evidence="1">
    <location>
        <begin position="20"/>
        <end position="164"/>
    </location>
</feature>
<proteinExistence type="predicted"/>
<organism evidence="2 3">
    <name type="scientific">Algoriphagus sediminis</name>
    <dbReference type="NCBI Taxonomy" id="3057113"/>
    <lineage>
        <taxon>Bacteria</taxon>
        <taxon>Pseudomonadati</taxon>
        <taxon>Bacteroidota</taxon>
        <taxon>Cytophagia</taxon>
        <taxon>Cytophagales</taxon>
        <taxon>Cyclobacteriaceae</taxon>
        <taxon>Algoriphagus</taxon>
    </lineage>
</organism>
<evidence type="ECO:0000313" key="3">
    <source>
        <dbReference type="Proteomes" id="UP001171916"/>
    </source>
</evidence>
<feature type="signal peptide" evidence="1">
    <location>
        <begin position="1"/>
        <end position="19"/>
    </location>
</feature>
<keyword evidence="1" id="KW-0732">Signal</keyword>
<accession>A0ABT7YFD4</accession>
<gene>
    <name evidence="2" type="ORF">QVH07_13825</name>
</gene>
<evidence type="ECO:0000256" key="1">
    <source>
        <dbReference type="SAM" id="SignalP"/>
    </source>
</evidence>
<reference evidence="2" key="1">
    <citation type="submission" date="2023-06" db="EMBL/GenBank/DDBJ databases">
        <title>Robiginitalea aurantiacus sp. nov. and Algoriphagus sediminis sp. nov., isolated from coastal sediment.</title>
        <authorList>
            <person name="Zhou Z.Y."/>
            <person name="An J."/>
            <person name="Jia Y.W."/>
            <person name="Du Z.J."/>
        </authorList>
    </citation>
    <scope>NUCLEOTIDE SEQUENCE</scope>
    <source>
        <strain evidence="2">C2-7</strain>
    </source>
</reference>
<dbReference type="RefSeq" id="WP_290001368.1">
    <property type="nucleotide sequence ID" value="NZ_JAUEPH010000006.1"/>
</dbReference>
<dbReference type="PROSITE" id="PS51257">
    <property type="entry name" value="PROKAR_LIPOPROTEIN"/>
    <property type="match status" value="1"/>
</dbReference>
<evidence type="ECO:0000313" key="2">
    <source>
        <dbReference type="EMBL" id="MDN3205237.1"/>
    </source>
</evidence>
<sequence>MKSNISVLILCFLMACTSAEEPVTEGPDLDTLQGNYSVECSVTKYSGPLITSAVDTSYLKFNFPVNVSVNDGLITLRFSQSNDPILPELNFNISTTRELSLLNGHNLYLNLLGSPGFRKRSKGTPDFLLYGENPGVFNRASFMDIDLVSTNQDRVIRVSLVGWK</sequence>
<name>A0ABT7YFD4_9BACT</name>
<protein>
    <recommendedName>
        <fullName evidence="4">Lipocalin-like domain-containing protein</fullName>
    </recommendedName>
</protein>
<dbReference type="Proteomes" id="UP001171916">
    <property type="component" value="Unassembled WGS sequence"/>
</dbReference>
<evidence type="ECO:0008006" key="4">
    <source>
        <dbReference type="Google" id="ProtNLM"/>
    </source>
</evidence>
<comment type="caution">
    <text evidence="2">The sequence shown here is derived from an EMBL/GenBank/DDBJ whole genome shotgun (WGS) entry which is preliminary data.</text>
</comment>
<keyword evidence="3" id="KW-1185">Reference proteome</keyword>
<dbReference type="EMBL" id="JAUEPH010000006">
    <property type="protein sequence ID" value="MDN3205237.1"/>
    <property type="molecule type" value="Genomic_DNA"/>
</dbReference>